<evidence type="ECO:0008006" key="3">
    <source>
        <dbReference type="Google" id="ProtNLM"/>
    </source>
</evidence>
<accession>A0ABN5GW73</accession>
<protein>
    <recommendedName>
        <fullName evidence="3">DUF1641 domain-containing protein</fullName>
    </recommendedName>
</protein>
<reference evidence="1 2" key="1">
    <citation type="journal article" date="2019" name="Sci. Rep.">
        <title>Sulfobacillus thermotolerans: new insights into resistance and metabolic capacities of acidophilic chemolithotrophs.</title>
        <authorList>
            <person name="Panyushkina A.E."/>
            <person name="Babenko V.V."/>
            <person name="Nikitina A.S."/>
            <person name="Selezneva O.V."/>
            <person name="Tsaplina I.A."/>
            <person name="Letarova M.A."/>
            <person name="Kostryukova E.S."/>
            <person name="Letarov A.V."/>
        </authorList>
    </citation>
    <scope>NUCLEOTIDE SEQUENCE [LARGE SCALE GENOMIC DNA]</scope>
    <source>
        <strain evidence="1 2">Kr1</strain>
    </source>
</reference>
<dbReference type="InterPro" id="IPR012440">
    <property type="entry name" value="DUF1641"/>
</dbReference>
<dbReference type="Pfam" id="PF07849">
    <property type="entry name" value="DUF1641"/>
    <property type="match status" value="1"/>
</dbReference>
<evidence type="ECO:0000313" key="1">
    <source>
        <dbReference type="EMBL" id="AUW92752.1"/>
    </source>
</evidence>
<organism evidence="1 2">
    <name type="scientific">Sulfobacillus thermotolerans</name>
    <dbReference type="NCBI Taxonomy" id="338644"/>
    <lineage>
        <taxon>Bacteria</taxon>
        <taxon>Bacillati</taxon>
        <taxon>Bacillota</taxon>
        <taxon>Clostridia</taxon>
        <taxon>Eubacteriales</taxon>
        <taxon>Clostridiales Family XVII. Incertae Sedis</taxon>
        <taxon>Sulfobacillus</taxon>
    </lineage>
</organism>
<dbReference type="Proteomes" id="UP000325292">
    <property type="component" value="Chromosome"/>
</dbReference>
<sequence>MVVATREQQTLHENWTSDLLESVTDRMDNPEVLDGVGKMLEMLGIMNESGILDIVVTMMQFAGLMPDADPADVVDKLWSYYETHADWVQKLQSVQVDNLLSLTKSLSNQAITEPTNALLKAFVQAGALQQLVDTMGQPEVLEALPKMLDMVGRLQEHGLLDTVLLGLEYLDALPEAADGMQAADRLGQWLERSQIVDTAAATNWANLITVTQIASGDAMVQVLRLAVQLLEEVPQDTFSRLIGITGQLLTMLSDMHAWDLVQDLLNMVQKVKDAVDWSALFPGLMGTDGHLNWPGMVKVIQNVAEENKRKTSTFGGMKGMMALMRDPDVQKGMHFAMSLAGQLSHFALSGG</sequence>
<gene>
    <name evidence="1" type="ORF">BXT84_01275</name>
</gene>
<keyword evidence="2" id="KW-1185">Reference proteome</keyword>
<proteinExistence type="predicted"/>
<dbReference type="EMBL" id="CP019454">
    <property type="protein sequence ID" value="AUW92752.1"/>
    <property type="molecule type" value="Genomic_DNA"/>
</dbReference>
<evidence type="ECO:0000313" key="2">
    <source>
        <dbReference type="Proteomes" id="UP000325292"/>
    </source>
</evidence>
<name>A0ABN5GW73_9FIRM</name>